<protein>
    <submittedName>
        <fullName evidence="1">Uncharacterized protein</fullName>
    </submittedName>
</protein>
<accession>A0A0C3GTP1</accession>
<dbReference type="Proteomes" id="UP000054321">
    <property type="component" value="Unassembled WGS sequence"/>
</dbReference>
<keyword evidence="2" id="KW-1185">Reference proteome</keyword>
<name>A0A0C3GTP1_OIDMZ</name>
<dbReference type="EMBL" id="KN832879">
    <property type="protein sequence ID" value="KIM99430.1"/>
    <property type="molecule type" value="Genomic_DNA"/>
</dbReference>
<dbReference type="OrthoDB" id="3928002at2759"/>
<organism evidence="1 2">
    <name type="scientific">Oidiodendron maius (strain Zn)</name>
    <dbReference type="NCBI Taxonomy" id="913774"/>
    <lineage>
        <taxon>Eukaryota</taxon>
        <taxon>Fungi</taxon>
        <taxon>Dikarya</taxon>
        <taxon>Ascomycota</taxon>
        <taxon>Pezizomycotina</taxon>
        <taxon>Leotiomycetes</taxon>
        <taxon>Leotiomycetes incertae sedis</taxon>
        <taxon>Myxotrichaceae</taxon>
        <taxon>Oidiodendron</taxon>
    </lineage>
</organism>
<dbReference type="PANTHER" id="PTHR38049">
    <property type="entry name" value="RICIN B LECTIN DOMAIN-CONTAINING PROTEIN"/>
    <property type="match status" value="1"/>
</dbReference>
<dbReference type="InParanoid" id="A0A0C3GTP1"/>
<sequence>MVLGIITSIAACPAIIGTTEAVRQGQSQNKREQHRGRKSNLLVTCSDPSRKARDIHGGTIVLHDQKLYATTVNPKIKLKNDSDDGQDPDRLDERGHLFAGYFFQYPDKKWGRRGDGYVTTIYDDPPQLNWVYVDKDTYEVKYGLKVDAEPHIVGPWNCTPIDKRLTFDGWEGFTVVEVEENVWQLYFDYDDDGLEKKVPVHRRIMEIELTRKELRMQKGDPIIA</sequence>
<dbReference type="PANTHER" id="PTHR38049:SF2">
    <property type="entry name" value="RICIN B LECTIN DOMAIN-CONTAINING PROTEIN"/>
    <property type="match status" value="1"/>
</dbReference>
<dbReference type="AlphaFoldDB" id="A0A0C3GTP1"/>
<evidence type="ECO:0000313" key="2">
    <source>
        <dbReference type="Proteomes" id="UP000054321"/>
    </source>
</evidence>
<proteinExistence type="predicted"/>
<gene>
    <name evidence="1" type="ORF">OIDMADRAFT_20029</name>
</gene>
<reference evidence="1 2" key="1">
    <citation type="submission" date="2014-04" db="EMBL/GenBank/DDBJ databases">
        <authorList>
            <consortium name="DOE Joint Genome Institute"/>
            <person name="Kuo A."/>
            <person name="Martino E."/>
            <person name="Perotto S."/>
            <person name="Kohler A."/>
            <person name="Nagy L.G."/>
            <person name="Floudas D."/>
            <person name="Copeland A."/>
            <person name="Barry K.W."/>
            <person name="Cichocki N."/>
            <person name="Veneault-Fourrey C."/>
            <person name="LaButti K."/>
            <person name="Lindquist E.A."/>
            <person name="Lipzen A."/>
            <person name="Lundell T."/>
            <person name="Morin E."/>
            <person name="Murat C."/>
            <person name="Sun H."/>
            <person name="Tunlid A."/>
            <person name="Henrissat B."/>
            <person name="Grigoriev I.V."/>
            <person name="Hibbett D.S."/>
            <person name="Martin F."/>
            <person name="Nordberg H.P."/>
            <person name="Cantor M.N."/>
            <person name="Hua S.X."/>
        </authorList>
    </citation>
    <scope>NUCLEOTIDE SEQUENCE [LARGE SCALE GENOMIC DNA]</scope>
    <source>
        <strain evidence="1 2">Zn</strain>
    </source>
</reference>
<dbReference type="HOGENOM" id="CLU_061230_2_1_1"/>
<reference evidence="2" key="2">
    <citation type="submission" date="2015-01" db="EMBL/GenBank/DDBJ databases">
        <title>Evolutionary Origins and Diversification of the Mycorrhizal Mutualists.</title>
        <authorList>
            <consortium name="DOE Joint Genome Institute"/>
            <consortium name="Mycorrhizal Genomics Consortium"/>
            <person name="Kohler A."/>
            <person name="Kuo A."/>
            <person name="Nagy L.G."/>
            <person name="Floudas D."/>
            <person name="Copeland A."/>
            <person name="Barry K.W."/>
            <person name="Cichocki N."/>
            <person name="Veneault-Fourrey C."/>
            <person name="LaButti K."/>
            <person name="Lindquist E.A."/>
            <person name="Lipzen A."/>
            <person name="Lundell T."/>
            <person name="Morin E."/>
            <person name="Murat C."/>
            <person name="Riley R."/>
            <person name="Ohm R."/>
            <person name="Sun H."/>
            <person name="Tunlid A."/>
            <person name="Henrissat B."/>
            <person name="Grigoriev I.V."/>
            <person name="Hibbett D.S."/>
            <person name="Martin F."/>
        </authorList>
    </citation>
    <scope>NUCLEOTIDE SEQUENCE [LARGE SCALE GENOMIC DNA]</scope>
    <source>
        <strain evidence="2">Zn</strain>
    </source>
</reference>
<evidence type="ECO:0000313" key="1">
    <source>
        <dbReference type="EMBL" id="KIM99430.1"/>
    </source>
</evidence>